<proteinExistence type="predicted"/>
<organism evidence="2 3">
    <name type="scientific">Chara braunii</name>
    <name type="common">Braun's stonewort</name>
    <dbReference type="NCBI Taxonomy" id="69332"/>
    <lineage>
        <taxon>Eukaryota</taxon>
        <taxon>Viridiplantae</taxon>
        <taxon>Streptophyta</taxon>
        <taxon>Charophyceae</taxon>
        <taxon>Charales</taxon>
        <taxon>Characeae</taxon>
        <taxon>Chara</taxon>
    </lineage>
</organism>
<feature type="region of interest" description="Disordered" evidence="1">
    <location>
        <begin position="110"/>
        <end position="221"/>
    </location>
</feature>
<keyword evidence="3" id="KW-1185">Reference proteome</keyword>
<name>A0A388K6E6_CHABU</name>
<gene>
    <name evidence="2" type="ORF">CBR_g51478</name>
</gene>
<dbReference type="AlphaFoldDB" id="A0A388K6E6"/>
<evidence type="ECO:0008006" key="4">
    <source>
        <dbReference type="Google" id="ProtNLM"/>
    </source>
</evidence>
<dbReference type="EMBL" id="BFEA01000063">
    <property type="protein sequence ID" value="GBG65596.1"/>
    <property type="molecule type" value="Genomic_DNA"/>
</dbReference>
<evidence type="ECO:0000256" key="1">
    <source>
        <dbReference type="SAM" id="MobiDB-lite"/>
    </source>
</evidence>
<sequence>MTVQGRGVRFKVREFIDRINVQWLKERTVTIIFREAARFLARSVKEDLIRAYEDERLQTGQVNALLAQLLQELPQAGGHPLMQQPLFPQQSGIFRPPFNLDATAGFRPYQPVQGPGFQPMALAGGGGRITDQSVSTQLNQGGPGGASSRHLRGGEARQDPEASGGRLRGDTPGKHRRGESSGSDLLREESITSTPRSENSGEGETIIGTPGMKTTRRRTPTSLARGQLNIVEQKILPIMCTALRSSFWVIAWNGTDGVPELFSTPSPEQPMPTTVTQIVQMAVRGKFFVRLIPDEPMARFVLDLPDGRKLKFFAPILDARILEVQLMQLEQKGLRLLSMIWFAEGRRQELCRIRVPPFRSAKFLTQLDGKLARDKKFNSKFLREVLTKPWEPEPANASTVEVVKEESQPCSDHKPVVLQLHTSEAARGKGYFRFNVQNLEDSGLVEWMKTFWQEWSQMKQRYPTSEEWWQVGSVTFSNHLNIYSRILAAGRKNEERVLERKIADAERRMNGHPISQVPWGRERVKLIAEWDALQQRKSEYWAERLRVRGIAVYDRMNKESFQRLVSRQAAQPIVELAHPFDPQAPRAKDLANLSEYATLYYKDILTSRLQDRDVDVELYLSSSHWDNSLDRLPQSTRLLLDKTIRVEEALQTLKSMAHGKVPGDDGMPVELYLAIWEEIGDSLVEIYNSILTGGGLSKNMRNGVISVLYKKGDKADVRNYRPIALLNVSYKLLAKTLVR</sequence>
<comment type="caution">
    <text evidence="2">The sequence shown here is derived from an EMBL/GenBank/DDBJ whole genome shotgun (WGS) entry which is preliminary data.</text>
</comment>
<dbReference type="Proteomes" id="UP000265515">
    <property type="component" value="Unassembled WGS sequence"/>
</dbReference>
<evidence type="ECO:0000313" key="3">
    <source>
        <dbReference type="Proteomes" id="UP000265515"/>
    </source>
</evidence>
<accession>A0A388K6E6</accession>
<protein>
    <recommendedName>
        <fullName evidence="4">Reverse transcriptase domain-containing protein</fullName>
    </recommendedName>
</protein>
<dbReference type="OrthoDB" id="416119at2759"/>
<dbReference type="Gramene" id="GBG65596">
    <property type="protein sequence ID" value="GBG65596"/>
    <property type="gene ID" value="CBR_g51478"/>
</dbReference>
<feature type="compositionally biased region" description="Polar residues" evidence="1">
    <location>
        <begin position="191"/>
        <end position="202"/>
    </location>
</feature>
<dbReference type="PANTHER" id="PTHR19446">
    <property type="entry name" value="REVERSE TRANSCRIPTASES"/>
    <property type="match status" value="1"/>
</dbReference>
<evidence type="ECO:0000313" key="2">
    <source>
        <dbReference type="EMBL" id="GBG65596.1"/>
    </source>
</evidence>
<reference evidence="2 3" key="1">
    <citation type="journal article" date="2018" name="Cell">
        <title>The Chara Genome: Secondary Complexity and Implications for Plant Terrestrialization.</title>
        <authorList>
            <person name="Nishiyama T."/>
            <person name="Sakayama H."/>
            <person name="Vries J.D."/>
            <person name="Buschmann H."/>
            <person name="Saint-Marcoux D."/>
            <person name="Ullrich K.K."/>
            <person name="Haas F.B."/>
            <person name="Vanderstraeten L."/>
            <person name="Becker D."/>
            <person name="Lang D."/>
            <person name="Vosolsobe S."/>
            <person name="Rombauts S."/>
            <person name="Wilhelmsson P.K.I."/>
            <person name="Janitza P."/>
            <person name="Kern R."/>
            <person name="Heyl A."/>
            <person name="Rumpler F."/>
            <person name="Villalobos L.I.A.C."/>
            <person name="Clay J.M."/>
            <person name="Skokan R."/>
            <person name="Toyoda A."/>
            <person name="Suzuki Y."/>
            <person name="Kagoshima H."/>
            <person name="Schijlen E."/>
            <person name="Tajeshwar N."/>
            <person name="Catarino B."/>
            <person name="Hetherington A.J."/>
            <person name="Saltykova A."/>
            <person name="Bonnot C."/>
            <person name="Breuninger H."/>
            <person name="Symeonidi A."/>
            <person name="Radhakrishnan G.V."/>
            <person name="Van Nieuwerburgh F."/>
            <person name="Deforce D."/>
            <person name="Chang C."/>
            <person name="Karol K.G."/>
            <person name="Hedrich R."/>
            <person name="Ulvskov P."/>
            <person name="Glockner G."/>
            <person name="Delwiche C.F."/>
            <person name="Petrasek J."/>
            <person name="Van de Peer Y."/>
            <person name="Friml J."/>
            <person name="Beilby M."/>
            <person name="Dolan L."/>
            <person name="Kohara Y."/>
            <person name="Sugano S."/>
            <person name="Fujiyama A."/>
            <person name="Delaux P.-M."/>
            <person name="Quint M."/>
            <person name="TheiBen G."/>
            <person name="Hagemann M."/>
            <person name="Harholt J."/>
            <person name="Dunand C."/>
            <person name="Zachgo S."/>
            <person name="Langdale J."/>
            <person name="Maumus F."/>
            <person name="Straeten D.V.D."/>
            <person name="Gould S.B."/>
            <person name="Rensing S.A."/>
        </authorList>
    </citation>
    <scope>NUCLEOTIDE SEQUENCE [LARGE SCALE GENOMIC DNA]</scope>
    <source>
        <strain evidence="2 3">S276</strain>
    </source>
</reference>
<feature type="compositionally biased region" description="Polar residues" evidence="1">
    <location>
        <begin position="130"/>
        <end position="140"/>
    </location>
</feature>